<keyword evidence="3" id="KW-1185">Reference proteome</keyword>
<accession>A0A9Q1IZX1</accession>
<evidence type="ECO:0000313" key="2">
    <source>
        <dbReference type="EMBL" id="KAJ8359597.1"/>
    </source>
</evidence>
<reference evidence="2" key="1">
    <citation type="journal article" date="2023" name="Science">
        <title>Genome structures resolve the early diversification of teleost fishes.</title>
        <authorList>
            <person name="Parey E."/>
            <person name="Louis A."/>
            <person name="Montfort J."/>
            <person name="Bouchez O."/>
            <person name="Roques C."/>
            <person name="Iampietro C."/>
            <person name="Lluch J."/>
            <person name="Castinel A."/>
            <person name="Donnadieu C."/>
            <person name="Desvignes T."/>
            <person name="Floi Bucao C."/>
            <person name="Jouanno E."/>
            <person name="Wen M."/>
            <person name="Mejri S."/>
            <person name="Dirks R."/>
            <person name="Jansen H."/>
            <person name="Henkel C."/>
            <person name="Chen W.J."/>
            <person name="Zahm M."/>
            <person name="Cabau C."/>
            <person name="Klopp C."/>
            <person name="Thompson A.W."/>
            <person name="Robinson-Rechavi M."/>
            <person name="Braasch I."/>
            <person name="Lecointre G."/>
            <person name="Bobe J."/>
            <person name="Postlethwait J.H."/>
            <person name="Berthelot C."/>
            <person name="Roest Crollius H."/>
            <person name="Guiguen Y."/>
        </authorList>
    </citation>
    <scope>NUCLEOTIDE SEQUENCE</scope>
    <source>
        <strain evidence="2">WJC10195</strain>
    </source>
</reference>
<gene>
    <name evidence="2" type="ORF">SKAU_G00161220</name>
</gene>
<evidence type="ECO:0000313" key="3">
    <source>
        <dbReference type="Proteomes" id="UP001152622"/>
    </source>
</evidence>
<comment type="caution">
    <text evidence="2">The sequence shown here is derived from an EMBL/GenBank/DDBJ whole genome shotgun (WGS) entry which is preliminary data.</text>
</comment>
<dbReference type="EMBL" id="JAINUF010000005">
    <property type="protein sequence ID" value="KAJ8359597.1"/>
    <property type="molecule type" value="Genomic_DNA"/>
</dbReference>
<sequence>MNQEQEALLPLALLHSNETASHPKAYLTSLPSTCTLILSGILIGTYLRFVQQQPALTVGSRAQSHHGGWLKLPSLPQCEHDIRSYGKQSWLTAWERTVILPHRLLNTAP</sequence>
<dbReference type="AlphaFoldDB" id="A0A9Q1IZX1"/>
<dbReference type="Proteomes" id="UP001152622">
    <property type="component" value="Chromosome 5"/>
</dbReference>
<organism evidence="2 3">
    <name type="scientific">Synaphobranchus kaupii</name>
    <name type="common">Kaup's arrowtooth eel</name>
    <dbReference type="NCBI Taxonomy" id="118154"/>
    <lineage>
        <taxon>Eukaryota</taxon>
        <taxon>Metazoa</taxon>
        <taxon>Chordata</taxon>
        <taxon>Craniata</taxon>
        <taxon>Vertebrata</taxon>
        <taxon>Euteleostomi</taxon>
        <taxon>Actinopterygii</taxon>
        <taxon>Neopterygii</taxon>
        <taxon>Teleostei</taxon>
        <taxon>Anguilliformes</taxon>
        <taxon>Synaphobranchidae</taxon>
        <taxon>Synaphobranchus</taxon>
    </lineage>
</organism>
<keyword evidence="1" id="KW-1133">Transmembrane helix</keyword>
<protein>
    <submittedName>
        <fullName evidence="2">Uncharacterized protein</fullName>
    </submittedName>
</protein>
<keyword evidence="1" id="KW-0472">Membrane</keyword>
<name>A0A9Q1IZX1_SYNKA</name>
<evidence type="ECO:0000256" key="1">
    <source>
        <dbReference type="SAM" id="Phobius"/>
    </source>
</evidence>
<keyword evidence="1" id="KW-0812">Transmembrane</keyword>
<proteinExistence type="predicted"/>
<feature type="transmembrane region" description="Helical" evidence="1">
    <location>
        <begin position="25"/>
        <end position="47"/>
    </location>
</feature>